<gene>
    <name evidence="2" type="ORF">M407DRAFT_68356</name>
</gene>
<dbReference type="HOGENOM" id="CLU_086446_0_0_1"/>
<evidence type="ECO:0000313" key="3">
    <source>
        <dbReference type="Proteomes" id="UP000054248"/>
    </source>
</evidence>
<proteinExistence type="predicted"/>
<dbReference type="PANTHER" id="PTHR38409:SF1">
    <property type="entry name" value="MITOCHONDRIAL ADAPTER PROTEIN MCP1"/>
    <property type="match status" value="1"/>
</dbReference>
<keyword evidence="3" id="KW-1185">Reference proteome</keyword>
<evidence type="ECO:0008006" key="4">
    <source>
        <dbReference type="Google" id="ProtNLM"/>
    </source>
</evidence>
<organism evidence="2 3">
    <name type="scientific">Tulasnella calospora MUT 4182</name>
    <dbReference type="NCBI Taxonomy" id="1051891"/>
    <lineage>
        <taxon>Eukaryota</taxon>
        <taxon>Fungi</taxon>
        <taxon>Dikarya</taxon>
        <taxon>Basidiomycota</taxon>
        <taxon>Agaricomycotina</taxon>
        <taxon>Agaricomycetes</taxon>
        <taxon>Cantharellales</taxon>
        <taxon>Tulasnellaceae</taxon>
        <taxon>Tulasnella</taxon>
    </lineage>
</organism>
<dbReference type="InterPro" id="IPR039960">
    <property type="entry name" value="MCP1"/>
</dbReference>
<keyword evidence="1" id="KW-1133">Transmembrane helix</keyword>
<feature type="transmembrane region" description="Helical" evidence="1">
    <location>
        <begin position="7"/>
        <end position="28"/>
    </location>
</feature>
<dbReference type="PANTHER" id="PTHR38409">
    <property type="entry name" value="MDM10-COMPLEMENTING PROTEIN 1"/>
    <property type="match status" value="1"/>
</dbReference>
<reference evidence="2 3" key="1">
    <citation type="submission" date="2014-04" db="EMBL/GenBank/DDBJ databases">
        <authorList>
            <consortium name="DOE Joint Genome Institute"/>
            <person name="Kuo A."/>
            <person name="Girlanda M."/>
            <person name="Perotto S."/>
            <person name="Kohler A."/>
            <person name="Nagy L.G."/>
            <person name="Floudas D."/>
            <person name="Copeland A."/>
            <person name="Barry K.W."/>
            <person name="Cichocki N."/>
            <person name="Veneault-Fourrey C."/>
            <person name="LaButti K."/>
            <person name="Lindquist E.A."/>
            <person name="Lipzen A."/>
            <person name="Lundell T."/>
            <person name="Morin E."/>
            <person name="Murat C."/>
            <person name="Sun H."/>
            <person name="Tunlid A."/>
            <person name="Henrissat B."/>
            <person name="Grigoriev I.V."/>
            <person name="Hibbett D.S."/>
            <person name="Martin F."/>
            <person name="Nordberg H.P."/>
            <person name="Cantor M.N."/>
            <person name="Hua S.X."/>
        </authorList>
    </citation>
    <scope>NUCLEOTIDE SEQUENCE [LARGE SCALE GENOMIC DNA]</scope>
    <source>
        <strain evidence="2 3">MUT 4182</strain>
    </source>
</reference>
<dbReference type="AlphaFoldDB" id="A0A0C3QR68"/>
<keyword evidence="1" id="KW-0812">Transmembrane</keyword>
<accession>A0A0C3QR68</accession>
<keyword evidence="1" id="KW-0472">Membrane</keyword>
<evidence type="ECO:0000256" key="1">
    <source>
        <dbReference type="SAM" id="Phobius"/>
    </source>
</evidence>
<dbReference type="EMBL" id="KN822965">
    <property type="protein sequence ID" value="KIO31161.1"/>
    <property type="molecule type" value="Genomic_DNA"/>
</dbReference>
<dbReference type="GO" id="GO:0055088">
    <property type="term" value="P:lipid homeostasis"/>
    <property type="evidence" value="ECO:0007669"/>
    <property type="project" value="InterPro"/>
</dbReference>
<name>A0A0C3QR68_9AGAM</name>
<sequence>MSRRTKAIWALTIIQHGTASFISVFALIHLSAPILATFGGSELASQTMLLGREFYQGTLSEPLLVLGPLGIHVTASAVKRFLIGFPSPPSLLTWATIPILSTLPIHFATHRLYPSIPDPPINALSPGELDYEYVKFGLQAWPWRNTLLYLVLVAGTATHALEGARAMIRFWQPGAAPPKEWGWKRWSTVAAVVGSAAVGILTLKGETLIVTSRAASRISSAWKHSILYRL</sequence>
<evidence type="ECO:0000313" key="2">
    <source>
        <dbReference type="EMBL" id="KIO31161.1"/>
    </source>
</evidence>
<dbReference type="Proteomes" id="UP000054248">
    <property type="component" value="Unassembled WGS sequence"/>
</dbReference>
<dbReference type="OrthoDB" id="10259513at2759"/>
<reference evidence="3" key="2">
    <citation type="submission" date="2015-01" db="EMBL/GenBank/DDBJ databases">
        <title>Evolutionary Origins and Diversification of the Mycorrhizal Mutualists.</title>
        <authorList>
            <consortium name="DOE Joint Genome Institute"/>
            <consortium name="Mycorrhizal Genomics Consortium"/>
            <person name="Kohler A."/>
            <person name="Kuo A."/>
            <person name="Nagy L.G."/>
            <person name="Floudas D."/>
            <person name="Copeland A."/>
            <person name="Barry K.W."/>
            <person name="Cichocki N."/>
            <person name="Veneault-Fourrey C."/>
            <person name="LaButti K."/>
            <person name="Lindquist E.A."/>
            <person name="Lipzen A."/>
            <person name="Lundell T."/>
            <person name="Morin E."/>
            <person name="Murat C."/>
            <person name="Riley R."/>
            <person name="Ohm R."/>
            <person name="Sun H."/>
            <person name="Tunlid A."/>
            <person name="Henrissat B."/>
            <person name="Grigoriev I.V."/>
            <person name="Hibbett D.S."/>
            <person name="Martin F."/>
        </authorList>
    </citation>
    <scope>NUCLEOTIDE SEQUENCE [LARGE SCALE GENOMIC DNA]</scope>
    <source>
        <strain evidence="3">MUT 4182</strain>
    </source>
</reference>
<protein>
    <recommendedName>
        <fullName evidence="4">Mitochondrial adapter protein MCP1 transmembrane domain-containing protein</fullName>
    </recommendedName>
</protein>